<gene>
    <name evidence="2" type="ORF">CH367_08940</name>
</gene>
<comment type="caution">
    <text evidence="2">The sequence shown here is derived from an EMBL/GenBank/DDBJ whole genome shotgun (WGS) entry which is preliminary data.</text>
</comment>
<evidence type="ECO:0000313" key="3">
    <source>
        <dbReference type="Proteomes" id="UP000231879"/>
    </source>
</evidence>
<protein>
    <submittedName>
        <fullName evidence="2">Uncharacterized protein</fullName>
    </submittedName>
</protein>
<evidence type="ECO:0000313" key="2">
    <source>
        <dbReference type="EMBL" id="PJZ57469.1"/>
    </source>
</evidence>
<proteinExistence type="predicted"/>
<name>A0ABX4NKY5_9LEPT</name>
<keyword evidence="1" id="KW-0175">Coiled coil</keyword>
<organism evidence="2 3">
    <name type="scientific">Leptospira barantonii</name>
    <dbReference type="NCBI Taxonomy" id="2023184"/>
    <lineage>
        <taxon>Bacteria</taxon>
        <taxon>Pseudomonadati</taxon>
        <taxon>Spirochaetota</taxon>
        <taxon>Spirochaetia</taxon>
        <taxon>Leptospirales</taxon>
        <taxon>Leptospiraceae</taxon>
        <taxon>Leptospira</taxon>
    </lineage>
</organism>
<dbReference type="Proteomes" id="UP000231879">
    <property type="component" value="Unassembled WGS sequence"/>
</dbReference>
<dbReference type="EMBL" id="NPDS01000003">
    <property type="protein sequence ID" value="PJZ57469.1"/>
    <property type="molecule type" value="Genomic_DNA"/>
</dbReference>
<keyword evidence="3" id="KW-1185">Reference proteome</keyword>
<sequence length="310" mass="36104">MDREILNTIYLLESQLRDYVNSPRKQNMLMMDKEIWNAICVSMDLIGDTTNAIEEYLKLDSSSIKYLAIYGILQALYLQQDALQYIYETLNLPFTLSPRLREMRKIRNKVAGHPVNAWKKKFQSFHFISQMESSARFVQLLSIDAKTNDLEFEKIDIHQSIQTQLEELAIGLQTIISELNKENEKHKKEFKDVKIKTIIDNIMPYELGKIYESALGGDYPASMVLYSLGKIRTTLQAFTEELKKRNLLGNLSGVDYLLTLFDHPIAVLEEHYQGAKIVPSEDRFIYFFFVEKHLKELGEMAMQIDEEYTS</sequence>
<reference evidence="2 3" key="1">
    <citation type="submission" date="2017-07" db="EMBL/GenBank/DDBJ databases">
        <title>Leptospira spp. isolated from tropical soils.</title>
        <authorList>
            <person name="Thibeaux R."/>
            <person name="Iraola G."/>
            <person name="Ferres I."/>
            <person name="Bierque E."/>
            <person name="Girault D."/>
            <person name="Soupe-Gilbert M.-E."/>
            <person name="Picardeau M."/>
            <person name="Goarant C."/>
        </authorList>
    </citation>
    <scope>NUCLEOTIDE SEQUENCE [LARGE SCALE GENOMIC DNA]</scope>
    <source>
        <strain evidence="2 3">FH4-C-A1</strain>
    </source>
</reference>
<evidence type="ECO:0000256" key="1">
    <source>
        <dbReference type="SAM" id="Coils"/>
    </source>
</evidence>
<feature type="coiled-coil region" evidence="1">
    <location>
        <begin position="169"/>
        <end position="196"/>
    </location>
</feature>
<accession>A0ABX4NKY5</accession>